<dbReference type="Proteomes" id="UP000051672">
    <property type="component" value="Unassembled WGS sequence"/>
</dbReference>
<keyword evidence="3" id="KW-1185">Reference proteome</keyword>
<dbReference type="STRING" id="1423727.FC34_GL000089"/>
<evidence type="ECO:0000313" key="3">
    <source>
        <dbReference type="Proteomes" id="UP000051672"/>
    </source>
</evidence>
<evidence type="ECO:0000313" key="2">
    <source>
        <dbReference type="EMBL" id="KRM72387.1"/>
    </source>
</evidence>
<gene>
    <name evidence="2" type="ORF">FC34_GL000089</name>
</gene>
<accession>A0A0R2B9Y8</accession>
<name>A0A0R2B9Y8_9LACO</name>
<comment type="caution">
    <text evidence="2">The sequence shown here is derived from an EMBL/GenBank/DDBJ whole genome shotgun (WGS) entry which is preliminary data.</text>
</comment>
<proteinExistence type="predicted"/>
<protein>
    <submittedName>
        <fullName evidence="2">Uncharacterized protein</fullName>
    </submittedName>
</protein>
<dbReference type="EMBL" id="AYZQ01000001">
    <property type="protein sequence ID" value="KRM72387.1"/>
    <property type="molecule type" value="Genomic_DNA"/>
</dbReference>
<keyword evidence="1" id="KW-0472">Membrane</keyword>
<organism evidence="2 3">
    <name type="scientific">Lacticaseibacillus brantae DSM 23927</name>
    <dbReference type="NCBI Taxonomy" id="1423727"/>
    <lineage>
        <taxon>Bacteria</taxon>
        <taxon>Bacillati</taxon>
        <taxon>Bacillota</taxon>
        <taxon>Bacilli</taxon>
        <taxon>Lactobacillales</taxon>
        <taxon>Lactobacillaceae</taxon>
        <taxon>Lacticaseibacillus</taxon>
    </lineage>
</organism>
<keyword evidence="1" id="KW-0812">Transmembrane</keyword>
<evidence type="ECO:0000256" key="1">
    <source>
        <dbReference type="SAM" id="Phobius"/>
    </source>
</evidence>
<feature type="transmembrane region" description="Helical" evidence="1">
    <location>
        <begin position="6"/>
        <end position="29"/>
    </location>
</feature>
<reference evidence="2 3" key="1">
    <citation type="journal article" date="2015" name="Genome Announc.">
        <title>Expanding the biotechnology potential of lactobacilli through comparative genomics of 213 strains and associated genera.</title>
        <authorList>
            <person name="Sun Z."/>
            <person name="Harris H.M."/>
            <person name="McCann A."/>
            <person name="Guo C."/>
            <person name="Argimon S."/>
            <person name="Zhang W."/>
            <person name="Yang X."/>
            <person name="Jeffery I.B."/>
            <person name="Cooney J.C."/>
            <person name="Kagawa T.F."/>
            <person name="Liu W."/>
            <person name="Song Y."/>
            <person name="Salvetti E."/>
            <person name="Wrobel A."/>
            <person name="Rasinkangas P."/>
            <person name="Parkhill J."/>
            <person name="Rea M.C."/>
            <person name="O'Sullivan O."/>
            <person name="Ritari J."/>
            <person name="Douillard F.P."/>
            <person name="Paul Ross R."/>
            <person name="Yang R."/>
            <person name="Briner A.E."/>
            <person name="Felis G.E."/>
            <person name="de Vos W.M."/>
            <person name="Barrangou R."/>
            <person name="Klaenhammer T.R."/>
            <person name="Caufield P.W."/>
            <person name="Cui Y."/>
            <person name="Zhang H."/>
            <person name="O'Toole P.W."/>
        </authorList>
    </citation>
    <scope>NUCLEOTIDE SEQUENCE [LARGE SCALE GENOMIC DNA]</scope>
    <source>
        <strain evidence="2 3">DSM 23927</strain>
    </source>
</reference>
<dbReference type="AlphaFoldDB" id="A0A0R2B9Y8"/>
<dbReference type="RefSeq" id="WP_057893418.1">
    <property type="nucleotide sequence ID" value="NZ_AYZQ01000001.1"/>
</dbReference>
<keyword evidence="1" id="KW-1133">Transmembrane helix</keyword>
<sequence>MEIVVFWLIVVLVVLAMLALLVFLTLGIAGSEFWRRYWAYYQNEYAQDRPGWRNTKAVLAISWRALLAGLGGNI</sequence>
<dbReference type="PATRIC" id="fig|1423727.3.peg.90"/>